<feature type="transmembrane region" description="Helical" evidence="13">
    <location>
        <begin position="474"/>
        <end position="493"/>
    </location>
</feature>
<comment type="similarity">
    <text evidence="13">Belongs to the TRAFAC class TrmE-Era-EngA-EngB-Septin-like GTPase superfamily. FeoB GTPase (TC 9.A.8) family.</text>
</comment>
<feature type="transmembrane region" description="Helical" evidence="13">
    <location>
        <begin position="384"/>
        <end position="405"/>
    </location>
</feature>
<dbReference type="PROSITE" id="PS51711">
    <property type="entry name" value="G_FEOB"/>
    <property type="match status" value="1"/>
</dbReference>
<evidence type="ECO:0000256" key="2">
    <source>
        <dbReference type="ARBA" id="ARBA00004651"/>
    </source>
</evidence>
<dbReference type="GO" id="GO:0046872">
    <property type="term" value="F:metal ion binding"/>
    <property type="evidence" value="ECO:0007669"/>
    <property type="project" value="UniProtKB-KW"/>
</dbReference>
<dbReference type="AlphaFoldDB" id="A0A4R3K985"/>
<dbReference type="EMBL" id="SLZZ01000008">
    <property type="protein sequence ID" value="TCS79520.1"/>
    <property type="molecule type" value="Genomic_DNA"/>
</dbReference>
<dbReference type="InterPro" id="IPR050860">
    <property type="entry name" value="FeoB_GTPase"/>
</dbReference>
<evidence type="ECO:0000256" key="1">
    <source>
        <dbReference type="ARBA" id="ARBA00003926"/>
    </source>
</evidence>
<dbReference type="Pfam" id="PF07664">
    <property type="entry name" value="FeoB_C"/>
    <property type="match status" value="1"/>
</dbReference>
<evidence type="ECO:0000259" key="14">
    <source>
        <dbReference type="PROSITE" id="PS51711"/>
    </source>
</evidence>
<evidence type="ECO:0000256" key="4">
    <source>
        <dbReference type="ARBA" id="ARBA00022475"/>
    </source>
</evidence>
<dbReference type="RefSeq" id="WP_132380555.1">
    <property type="nucleotide sequence ID" value="NZ_DAIPCY010000020.1"/>
</dbReference>
<evidence type="ECO:0000313" key="16">
    <source>
        <dbReference type="Proteomes" id="UP000295726"/>
    </source>
</evidence>
<proteinExistence type="inferred from homology"/>
<keyword evidence="13" id="KW-0410">Iron transport</keyword>
<keyword evidence="5 13" id="KW-0812">Transmembrane</keyword>
<dbReference type="GO" id="GO:0005525">
    <property type="term" value="F:GTP binding"/>
    <property type="evidence" value="ECO:0007669"/>
    <property type="project" value="UniProtKB-KW"/>
</dbReference>
<dbReference type="Gene3D" id="1.10.287.1770">
    <property type="match status" value="1"/>
</dbReference>
<reference evidence="15 16" key="1">
    <citation type="submission" date="2019-03" db="EMBL/GenBank/DDBJ databases">
        <title>Genomic Encyclopedia of Type Strains, Phase IV (KMG-IV): sequencing the most valuable type-strain genomes for metagenomic binning, comparative biology and taxonomic classification.</title>
        <authorList>
            <person name="Goeker M."/>
        </authorList>
    </citation>
    <scope>NUCLEOTIDE SEQUENCE [LARGE SCALE GENOMIC DNA]</scope>
    <source>
        <strain evidence="15 16">DSM 29489</strain>
    </source>
</reference>
<protein>
    <recommendedName>
        <fullName evidence="10 13">Ferrous iron transport protein B</fullName>
    </recommendedName>
</protein>
<feature type="binding site" evidence="11">
    <location>
        <begin position="140"/>
        <end position="143"/>
    </location>
    <ligand>
        <name>GTP</name>
        <dbReference type="ChEBI" id="CHEBI:37565"/>
        <label>1</label>
    </ligand>
</feature>
<feature type="binding site" evidence="11">
    <location>
        <begin position="34"/>
        <end position="41"/>
    </location>
    <ligand>
        <name>GTP</name>
        <dbReference type="ChEBI" id="CHEBI:37565"/>
        <label>1</label>
    </ligand>
</feature>
<keyword evidence="16" id="KW-1185">Reference proteome</keyword>
<dbReference type="InterPro" id="IPR011640">
    <property type="entry name" value="Fe2_transport_prot_B_C"/>
</dbReference>
<comment type="subcellular location">
    <subcellularLocation>
        <location evidence="2 13">Cell membrane</location>
        <topology evidence="2 13">Multi-pass membrane protein</topology>
    </subcellularLocation>
</comment>
<comment type="function">
    <text evidence="1 13">Probable transporter of a GTP-driven Fe(2+) uptake system.</text>
</comment>
<keyword evidence="6 11" id="KW-0547">Nucleotide-binding</keyword>
<gene>
    <name evidence="15" type="ORF">EDD59_108106</name>
</gene>
<dbReference type="Pfam" id="PF17910">
    <property type="entry name" value="FeoB_Cyto"/>
    <property type="match status" value="1"/>
</dbReference>
<evidence type="ECO:0000256" key="3">
    <source>
        <dbReference type="ARBA" id="ARBA00022448"/>
    </source>
</evidence>
<evidence type="ECO:0000256" key="10">
    <source>
        <dbReference type="NCBIfam" id="TIGR00437"/>
    </source>
</evidence>
<keyword evidence="9 13" id="KW-0472">Membrane</keyword>
<evidence type="ECO:0000256" key="9">
    <source>
        <dbReference type="ARBA" id="ARBA00023136"/>
    </source>
</evidence>
<accession>A0A4R3K985</accession>
<feature type="binding site" evidence="12">
    <location>
        <position position="49"/>
    </location>
    <ligand>
        <name>Mg(2+)</name>
        <dbReference type="ChEBI" id="CHEBI:18420"/>
        <label>2</label>
    </ligand>
</feature>
<keyword evidence="3 13" id="KW-0813">Transport</keyword>
<dbReference type="PANTHER" id="PTHR43185">
    <property type="entry name" value="FERROUS IRON TRANSPORT PROTEIN B"/>
    <property type="match status" value="1"/>
</dbReference>
<dbReference type="PANTHER" id="PTHR43185:SF2">
    <property type="entry name" value="FERROUS IRON TRANSPORT PROTEIN B"/>
    <property type="match status" value="1"/>
</dbReference>
<feature type="transmembrane region" description="Helical" evidence="13">
    <location>
        <begin position="547"/>
        <end position="568"/>
    </location>
</feature>
<evidence type="ECO:0000256" key="13">
    <source>
        <dbReference type="RuleBase" id="RU362098"/>
    </source>
</evidence>
<evidence type="ECO:0000256" key="8">
    <source>
        <dbReference type="ARBA" id="ARBA00023134"/>
    </source>
</evidence>
<evidence type="ECO:0000256" key="7">
    <source>
        <dbReference type="ARBA" id="ARBA00022989"/>
    </source>
</evidence>
<dbReference type="GO" id="GO:0015093">
    <property type="term" value="F:ferrous iron transmembrane transporter activity"/>
    <property type="evidence" value="ECO:0007669"/>
    <property type="project" value="UniProtKB-UniRule"/>
</dbReference>
<keyword evidence="8 11" id="KW-0342">GTP-binding</keyword>
<dbReference type="Proteomes" id="UP000295726">
    <property type="component" value="Unassembled WGS sequence"/>
</dbReference>
<dbReference type="InterPro" id="IPR041069">
    <property type="entry name" value="FeoB_Cyto"/>
</dbReference>
<feature type="transmembrane region" description="Helical" evidence="13">
    <location>
        <begin position="499"/>
        <end position="520"/>
    </location>
</feature>
<keyword evidence="12" id="KW-0460">Magnesium</keyword>
<keyword evidence="13" id="KW-0408">Iron</keyword>
<dbReference type="NCBIfam" id="TIGR00437">
    <property type="entry name" value="feoB"/>
    <property type="match status" value="1"/>
</dbReference>
<feature type="binding site" evidence="12">
    <location>
        <position position="45"/>
    </location>
    <ligand>
        <name>Mg(2+)</name>
        <dbReference type="ChEBI" id="CHEBI:18420"/>
        <label>2</label>
    </ligand>
</feature>
<keyword evidence="12" id="KW-0479">Metal-binding</keyword>
<keyword evidence="4" id="KW-1003">Cell membrane</keyword>
<dbReference type="InterPro" id="IPR027417">
    <property type="entry name" value="P-loop_NTPase"/>
</dbReference>
<dbReference type="Gene3D" id="3.40.50.300">
    <property type="entry name" value="P-loop containing nucleotide triphosphate hydrolases"/>
    <property type="match status" value="1"/>
</dbReference>
<evidence type="ECO:0000256" key="6">
    <source>
        <dbReference type="ARBA" id="ARBA00022741"/>
    </source>
</evidence>
<evidence type="ECO:0000256" key="12">
    <source>
        <dbReference type="PIRSR" id="PIRSR603373-2"/>
    </source>
</evidence>
<dbReference type="InterPro" id="IPR030389">
    <property type="entry name" value="G_FEOB_dom"/>
</dbReference>
<dbReference type="InterPro" id="IPR011642">
    <property type="entry name" value="Gate_dom"/>
</dbReference>
<dbReference type="Pfam" id="PF02421">
    <property type="entry name" value="FeoB_N"/>
    <property type="match status" value="1"/>
</dbReference>
<feature type="transmembrane region" description="Helical" evidence="13">
    <location>
        <begin position="689"/>
        <end position="711"/>
    </location>
</feature>
<feature type="binding site" evidence="11">
    <location>
        <begin position="80"/>
        <end position="83"/>
    </location>
    <ligand>
        <name>GTP</name>
        <dbReference type="ChEBI" id="CHEBI:37565"/>
        <label>1</label>
    </ligand>
</feature>
<sequence>MGLTNTSTGAGVLSHCGLYIEKATLQDKVIALAGNPNVGKSTVFNALTGMNQHTGNWPGKTVVNAQGKYQYQNTNFILVDIPGTYSLMANSAEEEIARDFICFGGADAVVVVADATCLERNLNLVLQTMEITGRIVLCVNLMDEAKRKKININLTALSSKLGIPVIGTSARSGRGLNDLMDAVKELTESKPKLCPLHIKYGEKIEDAADLIESELDDVLQGQISSRWVALKLLDGDESLLHSLKTCLGFDLLKNDEIAQAVKKARLSLGEVNMPANRIRDQIVTKIVRECEDICRDTVIFGNKEYTGRDNKIDKILTSKLTGIPIMIAMLFGIFWLTIVGSNIPSNLLSTGLFSLEEPLSRFFEWLSAPDWLRGVLVDGVFRTLAWVISVMLPPMAIFFPLFTLLEDMGYLPRIAFNLDNFFRKACAHGKQSLTMCMGFGCNACGVIGCRIIDSPRERLIAILTNCFVPCNGRFPTLIAIITMFFAGALSGAFQSVISTLMLTGTIILGVAMTLLISKLLSKTILKGMPSSFHLELPPYRRPQVGKVIIRSIFDRTLFVLGRAITVAAPAGMVIWVLANIHIGDLSLLAHCAGFLDPFARFIGLDGYILMAFILGFPANEIVVPILIMSYMAAGKLTDLESLSELHTLFVNNGWTWLTAVCTILFTLLHWPCGTTFLTIKKETQSMKWALISFAIPTITGIIVCMITANTIRLLGLI</sequence>
<comment type="caution">
    <text evidence="15">The sequence shown here is derived from an EMBL/GenBank/DDBJ whole genome shotgun (WGS) entry which is preliminary data.</text>
</comment>
<feature type="binding site" evidence="12">
    <location>
        <position position="48"/>
    </location>
    <ligand>
        <name>Mg(2+)</name>
        <dbReference type="ChEBI" id="CHEBI:18420"/>
        <label>2</label>
    </ligand>
</feature>
<feature type="binding site" evidence="12">
    <location>
        <position position="46"/>
    </location>
    <ligand>
        <name>Mg(2+)</name>
        <dbReference type="ChEBI" id="CHEBI:18420"/>
        <label>2</label>
    </ligand>
</feature>
<keyword evidence="13" id="KW-0406">Ion transport</keyword>
<dbReference type="OrthoDB" id="9809127at2"/>
<organism evidence="15 16">
    <name type="scientific">Muricomes intestini</name>
    <dbReference type="NCBI Taxonomy" id="1796634"/>
    <lineage>
        <taxon>Bacteria</taxon>
        <taxon>Bacillati</taxon>
        <taxon>Bacillota</taxon>
        <taxon>Clostridia</taxon>
        <taxon>Lachnospirales</taxon>
        <taxon>Lachnospiraceae</taxon>
        <taxon>Muricomes</taxon>
    </lineage>
</organism>
<dbReference type="SUPFAM" id="SSF52540">
    <property type="entry name" value="P-loop containing nucleoside triphosphate hydrolases"/>
    <property type="match status" value="1"/>
</dbReference>
<dbReference type="InterPro" id="IPR003373">
    <property type="entry name" value="Fe2_transport_prot-B"/>
</dbReference>
<name>A0A4R3K985_9FIRM</name>
<dbReference type="Pfam" id="PF07670">
    <property type="entry name" value="Gate"/>
    <property type="match status" value="2"/>
</dbReference>
<dbReference type="CDD" id="cd01879">
    <property type="entry name" value="FeoB"/>
    <property type="match status" value="1"/>
</dbReference>
<feature type="transmembrane region" description="Helical" evidence="13">
    <location>
        <begin position="574"/>
        <end position="595"/>
    </location>
</feature>
<feature type="transmembrane region" description="Helical" evidence="13">
    <location>
        <begin position="607"/>
        <end position="633"/>
    </location>
</feature>
<feature type="domain" description="FeoB-type G" evidence="14">
    <location>
        <begin position="27"/>
        <end position="189"/>
    </location>
</feature>
<evidence type="ECO:0000313" key="15">
    <source>
        <dbReference type="EMBL" id="TCS79520.1"/>
    </source>
</evidence>
<feature type="transmembrane region" description="Helical" evidence="13">
    <location>
        <begin position="653"/>
        <end position="677"/>
    </location>
</feature>
<evidence type="ECO:0000256" key="11">
    <source>
        <dbReference type="PIRSR" id="PIRSR603373-1"/>
    </source>
</evidence>
<dbReference type="GO" id="GO:0005886">
    <property type="term" value="C:plasma membrane"/>
    <property type="evidence" value="ECO:0007669"/>
    <property type="project" value="UniProtKB-SubCell"/>
</dbReference>
<evidence type="ECO:0000256" key="5">
    <source>
        <dbReference type="ARBA" id="ARBA00022692"/>
    </source>
</evidence>
<feature type="transmembrane region" description="Helical" evidence="13">
    <location>
        <begin position="320"/>
        <end position="338"/>
    </location>
</feature>
<keyword evidence="7 13" id="KW-1133">Transmembrane helix</keyword>